<proteinExistence type="predicted"/>
<evidence type="ECO:0000313" key="2">
    <source>
        <dbReference type="Proteomes" id="UP000595448"/>
    </source>
</evidence>
<keyword evidence="2" id="KW-1185">Reference proteome</keyword>
<gene>
    <name evidence="1" type="ORF">JIP62_07575</name>
</gene>
<accession>A0ABX7BLM8</accession>
<organism evidence="1 2">
    <name type="scientific">Brevundimonas vitisensis</name>
    <dbReference type="NCBI Taxonomy" id="2800818"/>
    <lineage>
        <taxon>Bacteria</taxon>
        <taxon>Pseudomonadati</taxon>
        <taxon>Pseudomonadota</taxon>
        <taxon>Alphaproteobacteria</taxon>
        <taxon>Caulobacterales</taxon>
        <taxon>Caulobacteraceae</taxon>
        <taxon>Brevundimonas</taxon>
    </lineage>
</organism>
<sequence>MAVTPDPKPESVRDELSALAIEELDAACALTWVEMKRITPWGDTFEGFAPSGRQVEIERRYLWAHEPAGGILVEIEVRDPAAREGAEARAVLCAPL</sequence>
<protein>
    <submittedName>
        <fullName evidence="1">Uncharacterized protein</fullName>
    </submittedName>
</protein>
<dbReference type="EMBL" id="CP067977">
    <property type="protein sequence ID" value="QQQ17236.1"/>
    <property type="molecule type" value="Genomic_DNA"/>
</dbReference>
<name>A0ABX7BLM8_9CAUL</name>
<dbReference type="Proteomes" id="UP000595448">
    <property type="component" value="Chromosome"/>
</dbReference>
<evidence type="ECO:0000313" key="1">
    <source>
        <dbReference type="EMBL" id="QQQ17236.1"/>
    </source>
</evidence>
<reference evidence="1 2" key="1">
    <citation type="submission" date="2021-01" db="EMBL/GenBank/DDBJ databases">
        <title>Brevundimonas vitis sp. nov., an bacterium isolated from grape (Vitis vinifera).</title>
        <authorList>
            <person name="Jiang L."/>
            <person name="Lee J."/>
        </authorList>
    </citation>
    <scope>NUCLEOTIDE SEQUENCE [LARGE SCALE GENOMIC DNA]</scope>
    <source>
        <strain evidence="1 2">GRTSA-9</strain>
    </source>
</reference>